<evidence type="ECO:0000256" key="1">
    <source>
        <dbReference type="SAM" id="MobiDB-lite"/>
    </source>
</evidence>
<dbReference type="AlphaFoldDB" id="A0A6G1GNI9"/>
<sequence>MKIQEHGSARNATVAILKGDSQLKEYEAHLESPGGPACAYVPVVAGDKLTVTCQFEGITKGFQFDLVVDGFLRQSKTFKPKDCKKFTKKEIFSNAVCRGAKGDGLRTADVKVQAVKQQTASSSDDSGETPNALGTITVVICLRLPTDEATHKLRADASYEVIRWGEFGELPTGLEYCIDYPSIGEAELKGGSATKARKESREARPGSQPWAICKFYYCSQDKIDNSGFVLATQPLVLEPGMAGDATIGAENVPTPPATPKISNKKPPGNPSGSSKASNKRPAAQSFDEGEEFELELPRTSSKKSKKSAKEKATMATSAPGVAPAAAEQVNASATGTSASTPMSERLAAEKAELEEQARKTNDSKQRLAAIKIRQQQVLDSFSIKKAKLQKEEQEADDEYNQIEAELEKIDADMA</sequence>
<name>A0A6G1GNI9_9PEZI</name>
<evidence type="ECO:0000313" key="2">
    <source>
        <dbReference type="EMBL" id="KAF1982392.1"/>
    </source>
</evidence>
<reference evidence="2" key="1">
    <citation type="journal article" date="2020" name="Stud. Mycol.">
        <title>101 Dothideomycetes genomes: a test case for predicting lifestyles and emergence of pathogens.</title>
        <authorList>
            <person name="Haridas S."/>
            <person name="Albert R."/>
            <person name="Binder M."/>
            <person name="Bloem J."/>
            <person name="Labutti K."/>
            <person name="Salamov A."/>
            <person name="Andreopoulos B."/>
            <person name="Baker S."/>
            <person name="Barry K."/>
            <person name="Bills G."/>
            <person name="Bluhm B."/>
            <person name="Cannon C."/>
            <person name="Castanera R."/>
            <person name="Culley D."/>
            <person name="Daum C."/>
            <person name="Ezra D."/>
            <person name="Gonzalez J."/>
            <person name="Henrissat B."/>
            <person name="Kuo A."/>
            <person name="Liang C."/>
            <person name="Lipzen A."/>
            <person name="Lutzoni F."/>
            <person name="Magnuson J."/>
            <person name="Mondo S."/>
            <person name="Nolan M."/>
            <person name="Ohm R."/>
            <person name="Pangilinan J."/>
            <person name="Park H.-J."/>
            <person name="Ramirez L."/>
            <person name="Alfaro M."/>
            <person name="Sun H."/>
            <person name="Tritt A."/>
            <person name="Yoshinaga Y."/>
            <person name="Zwiers L.-H."/>
            <person name="Turgeon B."/>
            <person name="Goodwin S."/>
            <person name="Spatafora J."/>
            <person name="Crous P."/>
            <person name="Grigoriev I."/>
        </authorList>
    </citation>
    <scope>NUCLEOTIDE SEQUENCE</scope>
    <source>
        <strain evidence="2">CBS 113979</strain>
    </source>
</reference>
<dbReference type="Proteomes" id="UP000800041">
    <property type="component" value="Unassembled WGS sequence"/>
</dbReference>
<feature type="compositionally biased region" description="Basic and acidic residues" evidence="1">
    <location>
        <begin position="346"/>
        <end position="365"/>
    </location>
</feature>
<proteinExistence type="predicted"/>
<organism evidence="2 3">
    <name type="scientific">Aulographum hederae CBS 113979</name>
    <dbReference type="NCBI Taxonomy" id="1176131"/>
    <lineage>
        <taxon>Eukaryota</taxon>
        <taxon>Fungi</taxon>
        <taxon>Dikarya</taxon>
        <taxon>Ascomycota</taxon>
        <taxon>Pezizomycotina</taxon>
        <taxon>Dothideomycetes</taxon>
        <taxon>Pleosporomycetidae</taxon>
        <taxon>Aulographales</taxon>
        <taxon>Aulographaceae</taxon>
    </lineage>
</organism>
<dbReference type="OrthoDB" id="5309154at2759"/>
<feature type="region of interest" description="Disordered" evidence="1">
    <location>
        <begin position="246"/>
        <end position="365"/>
    </location>
</feature>
<feature type="compositionally biased region" description="Low complexity" evidence="1">
    <location>
        <begin position="313"/>
        <end position="326"/>
    </location>
</feature>
<keyword evidence="3" id="KW-1185">Reference proteome</keyword>
<evidence type="ECO:0000313" key="3">
    <source>
        <dbReference type="Proteomes" id="UP000800041"/>
    </source>
</evidence>
<accession>A0A6G1GNI9</accession>
<gene>
    <name evidence="2" type="ORF">K402DRAFT_466847</name>
</gene>
<protein>
    <submittedName>
        <fullName evidence="2">Uncharacterized protein</fullName>
    </submittedName>
</protein>
<dbReference type="EMBL" id="ML977185">
    <property type="protein sequence ID" value="KAF1982392.1"/>
    <property type="molecule type" value="Genomic_DNA"/>
</dbReference>
<feature type="compositionally biased region" description="Polar residues" evidence="1">
    <location>
        <begin position="329"/>
        <end position="342"/>
    </location>
</feature>